<evidence type="ECO:0000256" key="4">
    <source>
        <dbReference type="ARBA" id="ARBA00023136"/>
    </source>
</evidence>
<evidence type="ECO:0000259" key="5">
    <source>
        <dbReference type="Pfam" id="PF06803"/>
    </source>
</evidence>
<keyword evidence="2" id="KW-0812">Transmembrane</keyword>
<dbReference type="GO" id="GO:0012505">
    <property type="term" value="C:endomembrane system"/>
    <property type="evidence" value="ECO:0007669"/>
    <property type="project" value="UniProtKB-SubCell"/>
</dbReference>
<gene>
    <name evidence="6" type="ORF">H1164_02360</name>
</gene>
<feature type="domain" description="DUF1232" evidence="5">
    <location>
        <begin position="66"/>
        <end position="100"/>
    </location>
</feature>
<dbReference type="InterPro" id="IPR010652">
    <property type="entry name" value="DUF1232"/>
</dbReference>
<dbReference type="RefSeq" id="WP_052154182.1">
    <property type="nucleotide sequence ID" value="NZ_JACEIP010000002.1"/>
</dbReference>
<evidence type="ECO:0000256" key="3">
    <source>
        <dbReference type="ARBA" id="ARBA00022989"/>
    </source>
</evidence>
<accession>A0A7W1X846</accession>
<keyword evidence="3" id="KW-1133">Transmembrane helix</keyword>
<evidence type="ECO:0000313" key="6">
    <source>
        <dbReference type="EMBL" id="MBA4541744.1"/>
    </source>
</evidence>
<organism evidence="6 7">
    <name type="scientific">Thermoactinomyces daqus</name>
    <dbReference type="NCBI Taxonomy" id="1329516"/>
    <lineage>
        <taxon>Bacteria</taxon>
        <taxon>Bacillati</taxon>
        <taxon>Bacillota</taxon>
        <taxon>Bacilli</taxon>
        <taxon>Bacillales</taxon>
        <taxon>Thermoactinomycetaceae</taxon>
        <taxon>Thermoactinomyces</taxon>
    </lineage>
</organism>
<evidence type="ECO:0000256" key="1">
    <source>
        <dbReference type="ARBA" id="ARBA00004127"/>
    </source>
</evidence>
<reference evidence="6 7" key="1">
    <citation type="submission" date="2020-07" db="EMBL/GenBank/DDBJ databases">
        <authorList>
            <person name="Feng H."/>
        </authorList>
    </citation>
    <scope>NUCLEOTIDE SEQUENCE [LARGE SCALE GENOMIC DNA]</scope>
    <source>
        <strain evidence="7">s-11</strain>
    </source>
</reference>
<keyword evidence="7" id="KW-1185">Reference proteome</keyword>
<dbReference type="EMBL" id="JACEIP010000002">
    <property type="protein sequence ID" value="MBA4541744.1"/>
    <property type="molecule type" value="Genomic_DNA"/>
</dbReference>
<comment type="caution">
    <text evidence="6">The sequence shown here is derived from an EMBL/GenBank/DDBJ whole genome shotgun (WGS) entry which is preliminary data.</text>
</comment>
<keyword evidence="4" id="KW-0472">Membrane</keyword>
<name>A0A7W1X846_9BACL</name>
<dbReference type="OrthoDB" id="9793277at2"/>
<sequence length="125" mass="14280">MQGKNRKIVQTLKKLKQRSLTDEGERTVLDQFNQKVERAGGIEALIEKLKVMYQYFRDPHVSKTKKGLVGAALLYFILPTDVVADWIPVAGYLDDMTAALLVWRLLSKELELFAQKSIQNDSAKR</sequence>
<protein>
    <submittedName>
        <fullName evidence="6">DUF1232 domain-containing protein</fullName>
    </submittedName>
</protein>
<comment type="subcellular location">
    <subcellularLocation>
        <location evidence="1">Endomembrane system</location>
        <topology evidence="1">Multi-pass membrane protein</topology>
    </subcellularLocation>
</comment>
<dbReference type="Pfam" id="PF06803">
    <property type="entry name" value="DUF1232"/>
    <property type="match status" value="1"/>
</dbReference>
<evidence type="ECO:0000313" key="7">
    <source>
        <dbReference type="Proteomes" id="UP000530514"/>
    </source>
</evidence>
<dbReference type="Proteomes" id="UP000530514">
    <property type="component" value="Unassembled WGS sequence"/>
</dbReference>
<dbReference type="AlphaFoldDB" id="A0A7W1X846"/>
<evidence type="ECO:0000256" key="2">
    <source>
        <dbReference type="ARBA" id="ARBA00022692"/>
    </source>
</evidence>
<proteinExistence type="predicted"/>